<comment type="cofactor">
    <cofactor evidence="7">
        <name>Zn(2+)</name>
        <dbReference type="ChEBI" id="CHEBI:29105"/>
    </cofactor>
    <cofactor evidence="7">
        <name>Fe(3+)</name>
        <dbReference type="ChEBI" id="CHEBI:29034"/>
    </cofactor>
    <text evidence="7">Binds 1 zinc or iron ion per subunit.</text>
</comment>
<dbReference type="GO" id="GO:0019556">
    <property type="term" value="P:L-histidine catabolic process to glutamate and formamide"/>
    <property type="evidence" value="ECO:0007669"/>
    <property type="project" value="UniProtKB-UniRule"/>
</dbReference>
<feature type="binding site" evidence="7">
    <location>
        <position position="64"/>
    </location>
    <ligand>
        <name>Zn(2+)</name>
        <dbReference type="ChEBI" id="CHEBI:29105"/>
    </ligand>
</feature>
<proteinExistence type="inferred from homology"/>
<evidence type="ECO:0000256" key="7">
    <source>
        <dbReference type="HAMAP-Rule" id="MF_00372"/>
    </source>
</evidence>
<feature type="binding site" evidence="7">
    <location>
        <position position="219"/>
    </location>
    <ligand>
        <name>Fe(3+)</name>
        <dbReference type="ChEBI" id="CHEBI:29034"/>
    </ligand>
</feature>
<dbReference type="InterPro" id="IPR011059">
    <property type="entry name" value="Metal-dep_hydrolase_composite"/>
</dbReference>
<organism evidence="9 10">
    <name type="scientific">Nakamurella leprariae</name>
    <dbReference type="NCBI Taxonomy" id="2803911"/>
    <lineage>
        <taxon>Bacteria</taxon>
        <taxon>Bacillati</taxon>
        <taxon>Actinomycetota</taxon>
        <taxon>Actinomycetes</taxon>
        <taxon>Nakamurellales</taxon>
        <taxon>Nakamurellaceae</taxon>
        <taxon>Nakamurella</taxon>
    </lineage>
</organism>
<feature type="binding site" evidence="7">
    <location>
        <position position="131"/>
    </location>
    <ligand>
        <name>4-imidazolone-5-propanoate</name>
        <dbReference type="ChEBI" id="CHEBI:77893"/>
    </ligand>
</feature>
<dbReference type="PANTHER" id="PTHR42752">
    <property type="entry name" value="IMIDAZOLONEPROPIONASE"/>
    <property type="match status" value="1"/>
</dbReference>
<feature type="binding site" evidence="7">
    <location>
        <position position="73"/>
    </location>
    <ligand>
        <name>4-imidazolone-5-propanoate</name>
        <dbReference type="ChEBI" id="CHEBI:77893"/>
    </ligand>
</feature>
<dbReference type="NCBIfam" id="TIGR01224">
    <property type="entry name" value="hutI"/>
    <property type="match status" value="1"/>
</dbReference>
<dbReference type="InterPro" id="IPR032466">
    <property type="entry name" value="Metal_Hydrolase"/>
</dbReference>
<evidence type="ECO:0000256" key="2">
    <source>
        <dbReference type="ARBA" id="ARBA00022723"/>
    </source>
</evidence>
<dbReference type="GO" id="GO:0008270">
    <property type="term" value="F:zinc ion binding"/>
    <property type="evidence" value="ECO:0007669"/>
    <property type="project" value="UniProtKB-UniRule"/>
</dbReference>
<evidence type="ECO:0000256" key="6">
    <source>
        <dbReference type="ARBA" id="ARBA00023004"/>
    </source>
</evidence>
<evidence type="ECO:0000256" key="3">
    <source>
        <dbReference type="ARBA" id="ARBA00022801"/>
    </source>
</evidence>
<evidence type="ECO:0000256" key="5">
    <source>
        <dbReference type="ARBA" id="ARBA00022833"/>
    </source>
</evidence>
<evidence type="ECO:0000259" key="8">
    <source>
        <dbReference type="Pfam" id="PF01979"/>
    </source>
</evidence>
<dbReference type="HAMAP" id="MF_00372">
    <property type="entry name" value="HutI"/>
    <property type="match status" value="1"/>
</dbReference>
<feature type="binding site" evidence="7">
    <location>
        <position position="66"/>
    </location>
    <ligand>
        <name>Zn(2+)</name>
        <dbReference type="ChEBI" id="CHEBI:29105"/>
    </ligand>
</feature>
<dbReference type="EMBL" id="JAERWK010000010">
    <property type="protein sequence ID" value="MBM9467474.1"/>
    <property type="molecule type" value="Genomic_DNA"/>
</dbReference>
<dbReference type="Gene3D" id="3.20.20.140">
    <property type="entry name" value="Metal-dependent hydrolases"/>
    <property type="match status" value="1"/>
</dbReference>
<dbReference type="GO" id="GO:0050480">
    <property type="term" value="F:imidazolonepropionase activity"/>
    <property type="evidence" value="ECO:0007669"/>
    <property type="project" value="UniProtKB-UniRule"/>
</dbReference>
<reference evidence="9" key="1">
    <citation type="submission" date="2021-01" db="EMBL/GenBank/DDBJ databases">
        <title>YIM 132084 draft genome.</title>
        <authorList>
            <person name="An D."/>
        </authorList>
    </citation>
    <scope>NUCLEOTIDE SEQUENCE</scope>
    <source>
        <strain evidence="9">YIM 132084</strain>
    </source>
</reference>
<feature type="binding site" evidence="7">
    <location>
        <position position="158"/>
    </location>
    <ligand>
        <name>4-imidazolone-5-propanoate</name>
        <dbReference type="ChEBI" id="CHEBI:77893"/>
    </ligand>
</feature>
<comment type="function">
    <text evidence="7">Catalyzes the hydrolytic cleavage of the carbon-nitrogen bond in imidazolone-5-propanoate to yield N-formimidoyl-L-glutamate. It is the third step in the universal histidine degradation pathway.</text>
</comment>
<feature type="binding site" evidence="7">
    <location>
        <position position="293"/>
    </location>
    <ligand>
        <name>Fe(3+)</name>
        <dbReference type="ChEBI" id="CHEBI:29034"/>
    </ligand>
</feature>
<evidence type="ECO:0000256" key="1">
    <source>
        <dbReference type="ARBA" id="ARBA00012864"/>
    </source>
</evidence>
<feature type="binding site" evidence="7">
    <location>
        <position position="222"/>
    </location>
    <ligand>
        <name>4-imidazolone-5-propanoate</name>
        <dbReference type="ChEBI" id="CHEBI:77893"/>
    </ligand>
</feature>
<feature type="binding site" evidence="7">
    <location>
        <position position="64"/>
    </location>
    <ligand>
        <name>Fe(3+)</name>
        <dbReference type="ChEBI" id="CHEBI:29034"/>
    </ligand>
</feature>
<feature type="binding site" evidence="7">
    <location>
        <position position="66"/>
    </location>
    <ligand>
        <name>Fe(3+)</name>
        <dbReference type="ChEBI" id="CHEBI:29034"/>
    </ligand>
</feature>
<dbReference type="PANTHER" id="PTHR42752:SF1">
    <property type="entry name" value="IMIDAZOLONEPROPIONASE-RELATED"/>
    <property type="match status" value="1"/>
</dbReference>
<dbReference type="GO" id="GO:0005737">
    <property type="term" value="C:cytoplasm"/>
    <property type="evidence" value="ECO:0007669"/>
    <property type="project" value="UniProtKB-SubCell"/>
</dbReference>
<dbReference type="Pfam" id="PF01979">
    <property type="entry name" value="Amidohydro_1"/>
    <property type="match status" value="1"/>
</dbReference>
<comment type="similarity">
    <text evidence="7">Belongs to the metallo-dependent hydrolases superfamily. HutI family.</text>
</comment>
<keyword evidence="2 7" id="KW-0479">Metal-binding</keyword>
<gene>
    <name evidence="7" type="primary">hutI</name>
    <name evidence="9" type="ORF">JL106_09320</name>
</gene>
<keyword evidence="4 7" id="KW-0369">Histidine metabolism</keyword>
<keyword evidence="7" id="KW-0963">Cytoplasm</keyword>
<feature type="domain" description="Amidohydrolase-related" evidence="8">
    <location>
        <begin position="56"/>
        <end position="366"/>
    </location>
</feature>
<keyword evidence="10" id="KW-1185">Reference proteome</keyword>
<feature type="binding site" evidence="7">
    <location>
        <position position="295"/>
    </location>
    <ligand>
        <name>N-formimidoyl-L-glutamate</name>
        <dbReference type="ChEBI" id="CHEBI:58928"/>
    </ligand>
</feature>
<dbReference type="EC" id="3.5.2.7" evidence="1 7"/>
<feature type="binding site" evidence="7">
    <location>
        <position position="293"/>
    </location>
    <ligand>
        <name>Zn(2+)</name>
        <dbReference type="ChEBI" id="CHEBI:29105"/>
    </ligand>
</feature>
<dbReference type="SUPFAM" id="SSF51338">
    <property type="entry name" value="Composite domain of metallo-dependent hydrolases"/>
    <property type="match status" value="2"/>
</dbReference>
<protein>
    <recommendedName>
        <fullName evidence="1 7">Imidazolonepropionase</fullName>
        <ecNumber evidence="1 7">3.5.2.7</ecNumber>
    </recommendedName>
    <alternativeName>
        <fullName evidence="7">Imidazolone-5-propionate hydrolase</fullName>
    </alternativeName>
</protein>
<dbReference type="Proteomes" id="UP000663792">
    <property type="component" value="Unassembled WGS sequence"/>
</dbReference>
<dbReference type="GO" id="GO:0005506">
    <property type="term" value="F:iron ion binding"/>
    <property type="evidence" value="ECO:0007669"/>
    <property type="project" value="UniProtKB-UniRule"/>
</dbReference>
<evidence type="ECO:0000256" key="4">
    <source>
        <dbReference type="ARBA" id="ARBA00022808"/>
    </source>
</evidence>
<accession>A0A938YG19</accession>
<comment type="catalytic activity">
    <reaction evidence="7">
        <text>4-imidazolone-5-propanoate + H2O = N-formimidoyl-L-glutamate</text>
        <dbReference type="Rhea" id="RHEA:23660"/>
        <dbReference type="ChEBI" id="CHEBI:15377"/>
        <dbReference type="ChEBI" id="CHEBI:58928"/>
        <dbReference type="ChEBI" id="CHEBI:77893"/>
        <dbReference type="EC" id="3.5.2.7"/>
    </reaction>
</comment>
<feature type="binding site" evidence="7">
    <location>
        <position position="131"/>
    </location>
    <ligand>
        <name>N-formimidoyl-L-glutamate</name>
        <dbReference type="ChEBI" id="CHEBI:58928"/>
    </ligand>
</feature>
<keyword evidence="6 7" id="KW-0408">Iron</keyword>
<evidence type="ECO:0000313" key="10">
    <source>
        <dbReference type="Proteomes" id="UP000663792"/>
    </source>
</evidence>
<keyword evidence="3 7" id="KW-0378">Hydrolase</keyword>
<dbReference type="SUPFAM" id="SSF51556">
    <property type="entry name" value="Metallo-dependent hydrolases"/>
    <property type="match status" value="1"/>
</dbReference>
<dbReference type="AlphaFoldDB" id="A0A938YG19"/>
<dbReference type="Gene3D" id="2.30.40.10">
    <property type="entry name" value="Urease, subunit C, domain 1"/>
    <property type="match status" value="1"/>
</dbReference>
<feature type="binding site" evidence="7">
    <location>
        <position position="297"/>
    </location>
    <ligand>
        <name>N-formimidoyl-L-glutamate</name>
        <dbReference type="ChEBI" id="CHEBI:58928"/>
    </ligand>
</feature>
<sequence>MTVLLTGVGELTTNDPDLGRLRDAAVVFDERSILWVGPADRAPAADTMVDVAGRAVLPGWVDAHTHLVFQGSRAAEFEARMAGRRYSAGGIGQTVAATRAASERELRAHATRLRREAELQGTTFLETKTGYGLDIDTERRCAQVAAAVADRVTYLGAHVVPAGSDRREYVDLVTGPMLQAVRPYVHAVDVFCEEGAFSVEESREVLQAGADAGLDLHVHGNQLGPSGGVGLAVEMGALSVDHCNHLDDRDIDSIAASNTIAVFLPACDLSTREPFGPARRILDAGGAVALASNCNPGSSFTTSMPFCVATAVLQMQLTVEQAVFAATRGGALALGAASSSPAGTIAVGARPDLQVLDAPSVAHLAYRPGVPMTWAVWRAGRQVVEPRPEGDGSTFTAGAA</sequence>
<comment type="caution">
    <text evidence="9">The sequence shown here is derived from an EMBL/GenBank/DDBJ whole genome shotgun (WGS) entry which is preliminary data.</text>
</comment>
<evidence type="ECO:0000313" key="9">
    <source>
        <dbReference type="EMBL" id="MBM9467474.1"/>
    </source>
</evidence>
<comment type="subcellular location">
    <subcellularLocation>
        <location evidence="7">Cytoplasm</location>
    </subcellularLocation>
</comment>
<dbReference type="RefSeq" id="WP_205260404.1">
    <property type="nucleotide sequence ID" value="NZ_JAERWK010000010.1"/>
</dbReference>
<dbReference type="InterPro" id="IPR005920">
    <property type="entry name" value="HutI"/>
</dbReference>
<feature type="binding site" evidence="7">
    <location>
        <position position="219"/>
    </location>
    <ligand>
        <name>Zn(2+)</name>
        <dbReference type="ChEBI" id="CHEBI:29105"/>
    </ligand>
</feature>
<feature type="binding site" evidence="7">
    <location>
        <position position="298"/>
    </location>
    <ligand>
        <name>4-imidazolone-5-propanoate</name>
        <dbReference type="ChEBI" id="CHEBI:77893"/>
    </ligand>
</feature>
<comment type="pathway">
    <text evidence="7">Amino-acid degradation; L-histidine degradation into L-glutamate; N-formimidoyl-L-glutamate from L-histidine: step 3/3.</text>
</comment>
<keyword evidence="5 7" id="KW-0862">Zinc</keyword>
<dbReference type="InterPro" id="IPR006680">
    <property type="entry name" value="Amidohydro-rel"/>
</dbReference>
<name>A0A938YG19_9ACTN</name>